<evidence type="ECO:0000313" key="1">
    <source>
        <dbReference type="EMBL" id="POM74675.1"/>
    </source>
</evidence>
<organism evidence="1 2">
    <name type="scientific">Phytophthora palmivora</name>
    <dbReference type="NCBI Taxonomy" id="4796"/>
    <lineage>
        <taxon>Eukaryota</taxon>
        <taxon>Sar</taxon>
        <taxon>Stramenopiles</taxon>
        <taxon>Oomycota</taxon>
        <taxon>Peronosporomycetes</taxon>
        <taxon>Peronosporales</taxon>
        <taxon>Peronosporaceae</taxon>
        <taxon>Phytophthora</taxon>
    </lineage>
</organism>
<keyword evidence="2" id="KW-1185">Reference proteome</keyword>
<protein>
    <submittedName>
        <fullName evidence="1">Uncharacterized protein</fullName>
    </submittedName>
</protein>
<reference evidence="1 2" key="1">
    <citation type="journal article" date="2017" name="Genome Biol. Evol.">
        <title>Phytophthora megakarya and P. palmivora, closely related causal agents of cacao black pod rot, underwent increases in genome sizes and gene numbers by different mechanisms.</title>
        <authorList>
            <person name="Ali S.S."/>
            <person name="Shao J."/>
            <person name="Lary D.J."/>
            <person name="Kronmiller B."/>
            <person name="Shen D."/>
            <person name="Strem M.D."/>
            <person name="Amoako-Attah I."/>
            <person name="Akrofi A.Y."/>
            <person name="Begoude B.A."/>
            <person name="Ten Hoopen G.M."/>
            <person name="Coulibaly K."/>
            <person name="Kebe B.I."/>
            <person name="Melnick R.L."/>
            <person name="Guiltinan M.J."/>
            <person name="Tyler B.M."/>
            <person name="Meinhardt L.W."/>
            <person name="Bailey B.A."/>
        </authorList>
    </citation>
    <scope>NUCLEOTIDE SEQUENCE [LARGE SCALE GENOMIC DNA]</scope>
    <source>
        <strain evidence="2">sbr112.9</strain>
    </source>
</reference>
<accession>A0A2P4YA28</accession>
<comment type="caution">
    <text evidence="1">The sequence shown here is derived from an EMBL/GenBank/DDBJ whole genome shotgun (WGS) entry which is preliminary data.</text>
</comment>
<dbReference type="Proteomes" id="UP000237271">
    <property type="component" value="Unassembled WGS sequence"/>
</dbReference>
<evidence type="ECO:0000313" key="2">
    <source>
        <dbReference type="Proteomes" id="UP000237271"/>
    </source>
</evidence>
<dbReference type="EMBL" id="NCKW01004619">
    <property type="protein sequence ID" value="POM74675.1"/>
    <property type="molecule type" value="Genomic_DNA"/>
</dbReference>
<gene>
    <name evidence="1" type="ORF">PHPALM_8331</name>
</gene>
<sequence>MVSASTVGATTDVCALSDQVKKYRARVVQNAHAGDSDSKNGTSTIPSLLLMCLKIISDGFRLQPKAQNVPRQFLPEVMARLPLDLD</sequence>
<feature type="non-terminal residue" evidence="1">
    <location>
        <position position="86"/>
    </location>
</feature>
<dbReference type="AlphaFoldDB" id="A0A2P4YA28"/>
<proteinExistence type="predicted"/>
<name>A0A2P4YA28_9STRA</name>